<proteinExistence type="predicted"/>
<evidence type="ECO:0000313" key="2">
    <source>
        <dbReference type="Proteomes" id="UP001590950"/>
    </source>
</evidence>
<dbReference type="Proteomes" id="UP001590950">
    <property type="component" value="Unassembled WGS sequence"/>
</dbReference>
<comment type="caution">
    <text evidence="1">The sequence shown here is derived from an EMBL/GenBank/DDBJ whole genome shotgun (WGS) entry which is preliminary data.</text>
</comment>
<name>A0ABR4APL5_9LECA</name>
<accession>A0ABR4APL5</accession>
<reference evidence="1 2" key="1">
    <citation type="submission" date="2024-09" db="EMBL/GenBank/DDBJ databases">
        <title>Rethinking Asexuality: The Enigmatic Case of Functional Sexual Genes in Lepraria (Stereocaulaceae).</title>
        <authorList>
            <person name="Doellman M."/>
            <person name="Sun Y."/>
            <person name="Barcenas-Pena A."/>
            <person name="Lumbsch H.T."/>
            <person name="Grewe F."/>
        </authorList>
    </citation>
    <scope>NUCLEOTIDE SEQUENCE [LARGE SCALE GENOMIC DNA]</scope>
    <source>
        <strain evidence="1 2">Mercado 3170</strain>
    </source>
</reference>
<dbReference type="EMBL" id="JBEFKJ010000002">
    <property type="protein sequence ID" value="KAL2047660.1"/>
    <property type="molecule type" value="Genomic_DNA"/>
</dbReference>
<organism evidence="1 2">
    <name type="scientific">Stereocaulon virgatum</name>
    <dbReference type="NCBI Taxonomy" id="373712"/>
    <lineage>
        <taxon>Eukaryota</taxon>
        <taxon>Fungi</taxon>
        <taxon>Dikarya</taxon>
        <taxon>Ascomycota</taxon>
        <taxon>Pezizomycotina</taxon>
        <taxon>Lecanoromycetes</taxon>
        <taxon>OSLEUM clade</taxon>
        <taxon>Lecanoromycetidae</taxon>
        <taxon>Lecanorales</taxon>
        <taxon>Lecanorineae</taxon>
        <taxon>Stereocaulaceae</taxon>
        <taxon>Stereocaulon</taxon>
    </lineage>
</organism>
<sequence>MSSIDTNDITIPWIQPTSISIISRPSYRHRWSNKVTINQLKNPRAYQEIKTRTKHSLQQHALFTFLRPPSVVLQRQQHRLDDATHSTGNRRYHQIDRCNPDLTRRCHLLQVRRPRELGKYVLPLYMPLRA</sequence>
<protein>
    <submittedName>
        <fullName evidence="1">Uncharacterized protein</fullName>
    </submittedName>
</protein>
<evidence type="ECO:0000313" key="1">
    <source>
        <dbReference type="EMBL" id="KAL2047660.1"/>
    </source>
</evidence>
<keyword evidence="2" id="KW-1185">Reference proteome</keyword>
<gene>
    <name evidence="1" type="ORF">N7G274_000702</name>
</gene>